<organism evidence="2 3">
    <name type="scientific">Helianthus annuus</name>
    <name type="common">Common sunflower</name>
    <dbReference type="NCBI Taxonomy" id="4232"/>
    <lineage>
        <taxon>Eukaryota</taxon>
        <taxon>Viridiplantae</taxon>
        <taxon>Streptophyta</taxon>
        <taxon>Embryophyta</taxon>
        <taxon>Tracheophyta</taxon>
        <taxon>Spermatophyta</taxon>
        <taxon>Magnoliopsida</taxon>
        <taxon>eudicotyledons</taxon>
        <taxon>Gunneridae</taxon>
        <taxon>Pentapetalae</taxon>
        <taxon>asterids</taxon>
        <taxon>campanulids</taxon>
        <taxon>Asterales</taxon>
        <taxon>Asteraceae</taxon>
        <taxon>Asteroideae</taxon>
        <taxon>Heliantheae alliance</taxon>
        <taxon>Heliantheae</taxon>
        <taxon>Helianthus</taxon>
    </lineage>
</organism>
<evidence type="ECO:0000256" key="1">
    <source>
        <dbReference type="SAM" id="MobiDB-lite"/>
    </source>
</evidence>
<gene>
    <name evidence="2" type="ORF">HanXRQr2_Chr15g0680211</name>
</gene>
<evidence type="ECO:0000313" key="2">
    <source>
        <dbReference type="EMBL" id="KAF5763441.1"/>
    </source>
</evidence>
<feature type="compositionally biased region" description="Polar residues" evidence="1">
    <location>
        <begin position="75"/>
        <end position="88"/>
    </location>
</feature>
<reference evidence="2" key="1">
    <citation type="journal article" date="2017" name="Nature">
        <title>The sunflower genome provides insights into oil metabolism, flowering and Asterid evolution.</title>
        <authorList>
            <person name="Badouin H."/>
            <person name="Gouzy J."/>
            <person name="Grassa C.J."/>
            <person name="Murat F."/>
            <person name="Staton S.E."/>
            <person name="Cottret L."/>
            <person name="Lelandais-Briere C."/>
            <person name="Owens G.L."/>
            <person name="Carrere S."/>
            <person name="Mayjonade B."/>
            <person name="Legrand L."/>
            <person name="Gill N."/>
            <person name="Kane N.C."/>
            <person name="Bowers J.E."/>
            <person name="Hubner S."/>
            <person name="Bellec A."/>
            <person name="Berard A."/>
            <person name="Berges H."/>
            <person name="Blanchet N."/>
            <person name="Boniface M.C."/>
            <person name="Brunel D."/>
            <person name="Catrice O."/>
            <person name="Chaidir N."/>
            <person name="Claudel C."/>
            <person name="Donnadieu C."/>
            <person name="Faraut T."/>
            <person name="Fievet G."/>
            <person name="Helmstetter N."/>
            <person name="King M."/>
            <person name="Knapp S.J."/>
            <person name="Lai Z."/>
            <person name="Le Paslier M.C."/>
            <person name="Lippi Y."/>
            <person name="Lorenzon L."/>
            <person name="Mandel J.R."/>
            <person name="Marage G."/>
            <person name="Marchand G."/>
            <person name="Marquand E."/>
            <person name="Bret-Mestries E."/>
            <person name="Morien E."/>
            <person name="Nambeesan S."/>
            <person name="Nguyen T."/>
            <person name="Pegot-Espagnet P."/>
            <person name="Pouilly N."/>
            <person name="Raftis F."/>
            <person name="Sallet E."/>
            <person name="Schiex T."/>
            <person name="Thomas J."/>
            <person name="Vandecasteele C."/>
            <person name="Vares D."/>
            <person name="Vear F."/>
            <person name="Vautrin S."/>
            <person name="Crespi M."/>
            <person name="Mangin B."/>
            <person name="Burke J.M."/>
            <person name="Salse J."/>
            <person name="Munos S."/>
            <person name="Vincourt P."/>
            <person name="Rieseberg L.H."/>
            <person name="Langlade N.B."/>
        </authorList>
    </citation>
    <scope>NUCLEOTIDE SEQUENCE</scope>
    <source>
        <tissue evidence="2">Leaves</tissue>
    </source>
</reference>
<proteinExistence type="predicted"/>
<reference evidence="2" key="2">
    <citation type="submission" date="2020-06" db="EMBL/GenBank/DDBJ databases">
        <title>Helianthus annuus Genome sequencing and assembly Release 2.</title>
        <authorList>
            <person name="Gouzy J."/>
            <person name="Langlade N."/>
            <person name="Munos S."/>
        </authorList>
    </citation>
    <scope>NUCLEOTIDE SEQUENCE</scope>
    <source>
        <tissue evidence="2">Leaves</tissue>
    </source>
</reference>
<accession>A0A9K3DXR3</accession>
<feature type="region of interest" description="Disordered" evidence="1">
    <location>
        <begin position="75"/>
        <end position="101"/>
    </location>
</feature>
<dbReference type="Gramene" id="mRNA:HanXRQr2_Chr15g0680211">
    <property type="protein sequence ID" value="mRNA:HanXRQr2_Chr15g0680211"/>
    <property type="gene ID" value="HanXRQr2_Chr15g0680211"/>
</dbReference>
<protein>
    <submittedName>
        <fullName evidence="2">Uncharacterized protein</fullName>
    </submittedName>
</protein>
<name>A0A9K3DXR3_HELAN</name>
<dbReference type="Proteomes" id="UP000215914">
    <property type="component" value="Unassembled WGS sequence"/>
</dbReference>
<comment type="caution">
    <text evidence="2">The sequence shown here is derived from an EMBL/GenBank/DDBJ whole genome shotgun (WGS) entry which is preliminary data.</text>
</comment>
<sequence>MSLVLKDLSDPATVVYALMICIWQFPLTLKMLSHHRPFDWAQFFQFKAFPKCTEVMFCLKQNGPYKVRLKFRKAQSQMTRHTQTSNMPANPKSLKRAPKFE</sequence>
<dbReference type="AlphaFoldDB" id="A0A9K3DXR3"/>
<keyword evidence="3" id="KW-1185">Reference proteome</keyword>
<dbReference type="EMBL" id="MNCJ02000330">
    <property type="protein sequence ID" value="KAF5763441.1"/>
    <property type="molecule type" value="Genomic_DNA"/>
</dbReference>
<evidence type="ECO:0000313" key="3">
    <source>
        <dbReference type="Proteomes" id="UP000215914"/>
    </source>
</evidence>